<evidence type="ECO:0000313" key="2">
    <source>
        <dbReference type="EMBL" id="OSD06467.1"/>
    </source>
</evidence>
<evidence type="ECO:0000256" key="1">
    <source>
        <dbReference type="SAM" id="MobiDB-lite"/>
    </source>
</evidence>
<sequence length="61" mass="6675">MSHAGFGDMAFRSFYTVLAVLIPVVRSRTGCRSRRSLQLKLQGQIPDESQTSDAISRTSSG</sequence>
<accession>A0A1Y2IZH4</accession>
<gene>
    <name evidence="2" type="ORF">PYCCODRAFT_1431464</name>
</gene>
<dbReference type="EMBL" id="KZ084090">
    <property type="protein sequence ID" value="OSD06467.1"/>
    <property type="molecule type" value="Genomic_DNA"/>
</dbReference>
<feature type="region of interest" description="Disordered" evidence="1">
    <location>
        <begin position="39"/>
        <end position="61"/>
    </location>
</feature>
<feature type="non-terminal residue" evidence="2">
    <location>
        <position position="61"/>
    </location>
</feature>
<keyword evidence="3" id="KW-1185">Reference proteome</keyword>
<feature type="compositionally biased region" description="Polar residues" evidence="1">
    <location>
        <begin position="47"/>
        <end position="61"/>
    </location>
</feature>
<dbReference type="AlphaFoldDB" id="A0A1Y2IZH4"/>
<evidence type="ECO:0000313" key="3">
    <source>
        <dbReference type="Proteomes" id="UP000193067"/>
    </source>
</evidence>
<dbReference type="Proteomes" id="UP000193067">
    <property type="component" value="Unassembled WGS sequence"/>
</dbReference>
<organism evidence="2 3">
    <name type="scientific">Trametes coccinea (strain BRFM310)</name>
    <name type="common">Pycnoporus coccineus</name>
    <dbReference type="NCBI Taxonomy" id="1353009"/>
    <lineage>
        <taxon>Eukaryota</taxon>
        <taxon>Fungi</taxon>
        <taxon>Dikarya</taxon>
        <taxon>Basidiomycota</taxon>
        <taxon>Agaricomycotina</taxon>
        <taxon>Agaricomycetes</taxon>
        <taxon>Polyporales</taxon>
        <taxon>Polyporaceae</taxon>
        <taxon>Trametes</taxon>
    </lineage>
</organism>
<protein>
    <submittedName>
        <fullName evidence="2">Uncharacterized protein</fullName>
    </submittedName>
</protein>
<proteinExistence type="predicted"/>
<name>A0A1Y2IZH4_TRAC3</name>
<reference evidence="2 3" key="1">
    <citation type="journal article" date="2015" name="Biotechnol. Biofuels">
        <title>Enhanced degradation of softwood versus hardwood by the white-rot fungus Pycnoporus coccineus.</title>
        <authorList>
            <person name="Couturier M."/>
            <person name="Navarro D."/>
            <person name="Chevret D."/>
            <person name="Henrissat B."/>
            <person name="Piumi F."/>
            <person name="Ruiz-Duenas F.J."/>
            <person name="Martinez A.T."/>
            <person name="Grigoriev I.V."/>
            <person name="Riley R."/>
            <person name="Lipzen A."/>
            <person name="Berrin J.G."/>
            <person name="Master E.R."/>
            <person name="Rosso M.N."/>
        </authorList>
    </citation>
    <scope>NUCLEOTIDE SEQUENCE [LARGE SCALE GENOMIC DNA]</scope>
    <source>
        <strain evidence="2 3">BRFM310</strain>
    </source>
</reference>